<comment type="caution">
    <text evidence="9">The sequence shown here is derived from an EMBL/GenBank/DDBJ whole genome shotgun (WGS) entry which is preliminary data.</text>
</comment>
<feature type="compositionally biased region" description="Pro residues" evidence="7">
    <location>
        <begin position="176"/>
        <end position="186"/>
    </location>
</feature>
<keyword evidence="2 6" id="KW-0349">Heme</keyword>
<evidence type="ECO:0000259" key="8">
    <source>
        <dbReference type="PROSITE" id="PS51007"/>
    </source>
</evidence>
<gene>
    <name evidence="9" type="ORF">ACFSCT_18330</name>
</gene>
<sequence length="186" mass="19046">MPVRHKDHEASSKEDIAMKTLFTASAAFMILAGSAWAQGDATNGEKEFRKCKACHSITGADGTVVVKGGKTGPDLGGVVGRKAGSVESFKYSDALVKLGEAGEVWNQEDLMAYMTDPNKYTEEKLGDPKLKTKMTFKLNKNQADVAAFLAQNSPAAGAGAAPAAAPAAPAASAPAAPAPAPAAPAN</sequence>
<proteinExistence type="predicted"/>
<dbReference type="RefSeq" id="WP_379145194.1">
    <property type="nucleotide sequence ID" value="NZ_JBHUEN010000053.1"/>
</dbReference>
<evidence type="ECO:0000256" key="4">
    <source>
        <dbReference type="ARBA" id="ARBA00022982"/>
    </source>
</evidence>
<dbReference type="SUPFAM" id="SSF46626">
    <property type="entry name" value="Cytochrome c"/>
    <property type="match status" value="1"/>
</dbReference>
<evidence type="ECO:0000256" key="6">
    <source>
        <dbReference type="PROSITE-ProRule" id="PRU00433"/>
    </source>
</evidence>
<dbReference type="Proteomes" id="UP001597213">
    <property type="component" value="Unassembled WGS sequence"/>
</dbReference>
<feature type="region of interest" description="Disordered" evidence="7">
    <location>
        <begin position="157"/>
        <end position="186"/>
    </location>
</feature>
<name>A0ABW4RBQ0_9RHOB</name>
<keyword evidence="1" id="KW-0813">Transport</keyword>
<evidence type="ECO:0000256" key="3">
    <source>
        <dbReference type="ARBA" id="ARBA00022723"/>
    </source>
</evidence>
<dbReference type="Gene3D" id="1.10.760.10">
    <property type="entry name" value="Cytochrome c-like domain"/>
    <property type="match status" value="1"/>
</dbReference>
<dbReference type="InterPro" id="IPR002327">
    <property type="entry name" value="Cyt_c_1A/1B"/>
</dbReference>
<accession>A0ABW4RBQ0</accession>
<keyword evidence="3 6" id="KW-0479">Metal-binding</keyword>
<evidence type="ECO:0000256" key="2">
    <source>
        <dbReference type="ARBA" id="ARBA00022617"/>
    </source>
</evidence>
<keyword evidence="4" id="KW-0249">Electron transport</keyword>
<evidence type="ECO:0000256" key="1">
    <source>
        <dbReference type="ARBA" id="ARBA00022448"/>
    </source>
</evidence>
<dbReference type="EMBL" id="JBHUEN010000053">
    <property type="protein sequence ID" value="MFD1883671.1"/>
    <property type="molecule type" value="Genomic_DNA"/>
</dbReference>
<keyword evidence="10" id="KW-1185">Reference proteome</keyword>
<protein>
    <submittedName>
        <fullName evidence="9">C-type cytochrome</fullName>
    </submittedName>
</protein>
<reference evidence="10" key="1">
    <citation type="journal article" date="2019" name="Int. J. Syst. Evol. Microbiol.">
        <title>The Global Catalogue of Microorganisms (GCM) 10K type strain sequencing project: providing services to taxonomists for standard genome sequencing and annotation.</title>
        <authorList>
            <consortium name="The Broad Institute Genomics Platform"/>
            <consortium name="The Broad Institute Genome Sequencing Center for Infectious Disease"/>
            <person name="Wu L."/>
            <person name="Ma J."/>
        </authorList>
    </citation>
    <scope>NUCLEOTIDE SEQUENCE [LARGE SCALE GENOMIC DNA]</scope>
    <source>
        <strain evidence="10">CCUG 56029</strain>
    </source>
</reference>
<dbReference type="InterPro" id="IPR009056">
    <property type="entry name" value="Cyt_c-like_dom"/>
</dbReference>
<evidence type="ECO:0000313" key="10">
    <source>
        <dbReference type="Proteomes" id="UP001597213"/>
    </source>
</evidence>
<evidence type="ECO:0000313" key="9">
    <source>
        <dbReference type="EMBL" id="MFD1883671.1"/>
    </source>
</evidence>
<evidence type="ECO:0000256" key="5">
    <source>
        <dbReference type="ARBA" id="ARBA00023004"/>
    </source>
</evidence>
<dbReference type="PANTHER" id="PTHR11961">
    <property type="entry name" value="CYTOCHROME C"/>
    <property type="match status" value="1"/>
</dbReference>
<dbReference type="PROSITE" id="PS51007">
    <property type="entry name" value="CYTC"/>
    <property type="match status" value="1"/>
</dbReference>
<dbReference type="InterPro" id="IPR036909">
    <property type="entry name" value="Cyt_c-like_dom_sf"/>
</dbReference>
<feature type="domain" description="Cytochrome c" evidence="8">
    <location>
        <begin position="39"/>
        <end position="153"/>
    </location>
</feature>
<keyword evidence="5 6" id="KW-0408">Iron</keyword>
<evidence type="ECO:0000256" key="7">
    <source>
        <dbReference type="SAM" id="MobiDB-lite"/>
    </source>
</evidence>
<feature type="compositionally biased region" description="Low complexity" evidence="7">
    <location>
        <begin position="157"/>
        <end position="175"/>
    </location>
</feature>
<organism evidence="9 10">
    <name type="scientific">Paracoccus pacificus</name>
    <dbReference type="NCBI Taxonomy" id="1463598"/>
    <lineage>
        <taxon>Bacteria</taxon>
        <taxon>Pseudomonadati</taxon>
        <taxon>Pseudomonadota</taxon>
        <taxon>Alphaproteobacteria</taxon>
        <taxon>Rhodobacterales</taxon>
        <taxon>Paracoccaceae</taxon>
        <taxon>Paracoccus</taxon>
    </lineage>
</organism>